<comment type="caution">
    <text evidence="1">The sequence shown here is derived from an EMBL/GenBank/DDBJ whole genome shotgun (WGS) entry which is preliminary data.</text>
</comment>
<evidence type="ECO:0000313" key="2">
    <source>
        <dbReference type="Proteomes" id="UP001160148"/>
    </source>
</evidence>
<dbReference type="PANTHER" id="PTHR31511">
    <property type="entry name" value="PROTEIN CBG23764"/>
    <property type="match status" value="1"/>
</dbReference>
<organism evidence="1 2">
    <name type="scientific">Macrosiphum euphorbiae</name>
    <name type="common">potato aphid</name>
    <dbReference type="NCBI Taxonomy" id="13131"/>
    <lineage>
        <taxon>Eukaryota</taxon>
        <taxon>Metazoa</taxon>
        <taxon>Ecdysozoa</taxon>
        <taxon>Arthropoda</taxon>
        <taxon>Hexapoda</taxon>
        <taxon>Insecta</taxon>
        <taxon>Pterygota</taxon>
        <taxon>Neoptera</taxon>
        <taxon>Paraneoptera</taxon>
        <taxon>Hemiptera</taxon>
        <taxon>Sternorrhyncha</taxon>
        <taxon>Aphidomorpha</taxon>
        <taxon>Aphidoidea</taxon>
        <taxon>Aphididae</taxon>
        <taxon>Macrosiphini</taxon>
        <taxon>Macrosiphum</taxon>
    </lineage>
</organism>
<proteinExistence type="predicted"/>
<dbReference type="PANTHER" id="PTHR31511:SF12">
    <property type="entry name" value="RHO TERMINATION FACTOR N-TERMINAL DOMAIN-CONTAINING PROTEIN"/>
    <property type="match status" value="1"/>
</dbReference>
<dbReference type="EMBL" id="CARXXK010000001">
    <property type="protein sequence ID" value="CAI6351861.1"/>
    <property type="molecule type" value="Genomic_DNA"/>
</dbReference>
<evidence type="ECO:0000313" key="1">
    <source>
        <dbReference type="EMBL" id="CAI6351861.1"/>
    </source>
</evidence>
<dbReference type="AlphaFoldDB" id="A0AAV0W7T4"/>
<gene>
    <name evidence="1" type="ORF">MEUPH1_LOCUS8170</name>
</gene>
<sequence length="299" mass="35078">MDNQVSIRFRKTEKKNKDIDVSKWFKFIQAHNKYLNKSDKQIEHFLRNYTFCIQYGKKIATQNLEGLYSILIEKIKHSSYNDSRLEIIFKLTDEEKNYWLTGFPFKFHEDIIEQPSKEQSIYKPTFYEENFKSRHTQFEIGNKTGIKNIPDFIDSTKKSVFGLIKKWLLKHKSVKAHLCVICTYEKGGIIDVVESAVKYLQTPNYDIFPESNLDEIYKEMKAKILYEHERVSDSLRGSQWVLISINTLNVAINKYAPIKGSSYIPTPVKIANRKAVINVKNEDDDKCFFMVNFGSFISS</sequence>
<reference evidence="1 2" key="1">
    <citation type="submission" date="2023-01" db="EMBL/GenBank/DDBJ databases">
        <authorList>
            <person name="Whitehead M."/>
        </authorList>
    </citation>
    <scope>NUCLEOTIDE SEQUENCE [LARGE SCALE GENOMIC DNA]</scope>
</reference>
<protein>
    <submittedName>
        <fullName evidence="1">Uncharacterized protein</fullName>
    </submittedName>
</protein>
<accession>A0AAV0W7T4</accession>
<dbReference type="Proteomes" id="UP001160148">
    <property type="component" value="Unassembled WGS sequence"/>
</dbReference>
<name>A0AAV0W7T4_9HEMI</name>
<keyword evidence="2" id="KW-1185">Reference proteome</keyword>